<dbReference type="CDD" id="cd00141">
    <property type="entry name" value="NT_POLXc"/>
    <property type="match status" value="1"/>
</dbReference>
<evidence type="ECO:0000256" key="1">
    <source>
        <dbReference type="ARBA" id="ARBA00012417"/>
    </source>
</evidence>
<dbReference type="PRINTS" id="PR00870">
    <property type="entry name" value="DNAPOLXBETA"/>
</dbReference>
<dbReference type="InterPro" id="IPR037160">
    <property type="entry name" value="DNA_Pol_thumb_sf"/>
</dbReference>
<dbReference type="SUPFAM" id="SSF81301">
    <property type="entry name" value="Nucleotidyltransferase"/>
    <property type="match status" value="1"/>
</dbReference>
<evidence type="ECO:0000256" key="9">
    <source>
        <dbReference type="ARBA" id="ARBA00049244"/>
    </source>
</evidence>
<organism evidence="11">
    <name type="scientific">Pithovirus LCDPAC01</name>
    <dbReference type="NCBI Taxonomy" id="2506600"/>
    <lineage>
        <taxon>Viruses</taxon>
        <taxon>Pithoviruses</taxon>
    </lineage>
</organism>
<dbReference type="Pfam" id="PF10391">
    <property type="entry name" value="DNA_pol_lambd_f"/>
    <property type="match status" value="1"/>
</dbReference>
<evidence type="ECO:0000259" key="10">
    <source>
        <dbReference type="SMART" id="SM00483"/>
    </source>
</evidence>
<keyword evidence="4" id="KW-0548">Nucleotidyltransferase</keyword>
<dbReference type="PRINTS" id="PR00869">
    <property type="entry name" value="DNAPOLX"/>
</dbReference>
<evidence type="ECO:0000256" key="2">
    <source>
        <dbReference type="ARBA" id="ARBA00022634"/>
    </source>
</evidence>
<dbReference type="Pfam" id="PF14792">
    <property type="entry name" value="DNA_pol_B_palm"/>
    <property type="match status" value="1"/>
</dbReference>
<keyword evidence="2" id="KW-0237">DNA synthesis</keyword>
<protein>
    <recommendedName>
        <fullName evidence="1">DNA-directed DNA polymerase</fullName>
        <ecNumber evidence="1">2.7.7.7</ecNumber>
    </recommendedName>
</protein>
<dbReference type="Gene3D" id="3.30.460.10">
    <property type="entry name" value="Beta Polymerase, domain 2"/>
    <property type="match status" value="1"/>
</dbReference>
<dbReference type="EMBL" id="MK500284">
    <property type="protein sequence ID" value="QBK84665.1"/>
    <property type="molecule type" value="Genomic_DNA"/>
</dbReference>
<dbReference type="Gene3D" id="1.10.150.110">
    <property type="entry name" value="DNA polymerase beta, N-terminal domain-like"/>
    <property type="match status" value="1"/>
</dbReference>
<dbReference type="InterPro" id="IPR002054">
    <property type="entry name" value="DNA-dir_DNA_pol_X"/>
</dbReference>
<dbReference type="InterPro" id="IPR029398">
    <property type="entry name" value="PolB_thumb"/>
</dbReference>
<evidence type="ECO:0000256" key="7">
    <source>
        <dbReference type="ARBA" id="ARBA00022932"/>
    </source>
</evidence>
<dbReference type="SMART" id="SM00483">
    <property type="entry name" value="POLXc"/>
    <property type="match status" value="1"/>
</dbReference>
<evidence type="ECO:0000256" key="5">
    <source>
        <dbReference type="ARBA" id="ARBA00022705"/>
    </source>
</evidence>
<dbReference type="GO" id="GO:0003677">
    <property type="term" value="F:DNA binding"/>
    <property type="evidence" value="ECO:0007669"/>
    <property type="project" value="InterPro"/>
</dbReference>
<dbReference type="GO" id="GO:0006303">
    <property type="term" value="P:double-strand break repair via nonhomologous end joining"/>
    <property type="evidence" value="ECO:0007669"/>
    <property type="project" value="TreeGrafter"/>
</dbReference>
<evidence type="ECO:0000256" key="6">
    <source>
        <dbReference type="ARBA" id="ARBA00022763"/>
    </source>
</evidence>
<feature type="domain" description="DNA-directed DNA polymerase X" evidence="10">
    <location>
        <begin position="44"/>
        <end position="353"/>
    </location>
</feature>
<dbReference type="InterPro" id="IPR002008">
    <property type="entry name" value="DNA_pol_X_beta-like"/>
</dbReference>
<dbReference type="InterPro" id="IPR043519">
    <property type="entry name" value="NT_sf"/>
</dbReference>
<keyword evidence="8" id="KW-0234">DNA repair</keyword>
<dbReference type="InterPro" id="IPR010996">
    <property type="entry name" value="HHH_MUS81"/>
</dbReference>
<name>A0A481YN06_9VIRU</name>
<dbReference type="SUPFAM" id="SSF81585">
    <property type="entry name" value="PsbU/PolX domain-like"/>
    <property type="match status" value="1"/>
</dbReference>
<dbReference type="Gene3D" id="3.30.210.10">
    <property type="entry name" value="DNA polymerase, thumb domain"/>
    <property type="match status" value="1"/>
</dbReference>
<evidence type="ECO:0000313" key="11">
    <source>
        <dbReference type="EMBL" id="QBK84665.1"/>
    </source>
</evidence>
<keyword evidence="3" id="KW-0808">Transferase</keyword>
<dbReference type="Pfam" id="PF14716">
    <property type="entry name" value="HHH_8"/>
    <property type="match status" value="1"/>
</dbReference>
<dbReference type="GO" id="GO:0003887">
    <property type="term" value="F:DNA-directed DNA polymerase activity"/>
    <property type="evidence" value="ECO:0007669"/>
    <property type="project" value="UniProtKB-KW"/>
</dbReference>
<dbReference type="Gene3D" id="1.10.150.20">
    <property type="entry name" value="5' to 3' exonuclease, C-terminal subdomain"/>
    <property type="match status" value="1"/>
</dbReference>
<dbReference type="InterPro" id="IPR027421">
    <property type="entry name" value="DNA_pol_lamdba_lyase_dom_sf"/>
</dbReference>
<dbReference type="EC" id="2.7.7.7" evidence="1"/>
<evidence type="ECO:0000256" key="3">
    <source>
        <dbReference type="ARBA" id="ARBA00022679"/>
    </source>
</evidence>
<keyword evidence="5" id="KW-0235">DNA replication</keyword>
<evidence type="ECO:0000256" key="4">
    <source>
        <dbReference type="ARBA" id="ARBA00022695"/>
    </source>
</evidence>
<dbReference type="PANTHER" id="PTHR11276">
    <property type="entry name" value="DNA POLYMERASE TYPE-X FAMILY MEMBER"/>
    <property type="match status" value="1"/>
</dbReference>
<evidence type="ECO:0000256" key="8">
    <source>
        <dbReference type="ARBA" id="ARBA00023204"/>
    </source>
</evidence>
<keyword evidence="7" id="KW-0239">DNA-directed DNA polymerase</keyword>
<dbReference type="SUPFAM" id="SSF47802">
    <property type="entry name" value="DNA polymerase beta, N-terminal domain-like"/>
    <property type="match status" value="1"/>
</dbReference>
<comment type="catalytic activity">
    <reaction evidence="9">
        <text>DNA(n) + a 2'-deoxyribonucleoside 5'-triphosphate = DNA(n+1) + diphosphate</text>
        <dbReference type="Rhea" id="RHEA:22508"/>
        <dbReference type="Rhea" id="RHEA-COMP:17339"/>
        <dbReference type="Rhea" id="RHEA-COMP:17340"/>
        <dbReference type="ChEBI" id="CHEBI:33019"/>
        <dbReference type="ChEBI" id="CHEBI:61560"/>
        <dbReference type="ChEBI" id="CHEBI:173112"/>
        <dbReference type="EC" id="2.7.7.7"/>
    </reaction>
</comment>
<dbReference type="PANTHER" id="PTHR11276:SF28">
    <property type="entry name" value="DNA POLYMERASE LAMBDA"/>
    <property type="match status" value="1"/>
</dbReference>
<keyword evidence="6" id="KW-0227">DNA damage</keyword>
<accession>A0A481YN06</accession>
<proteinExistence type="predicted"/>
<sequence>MKRSEANEYAKSIGIDYKQYSRKSDLCIAILTSELERKSKSPVYTNKKIAEALKMVGLQYKEKGDDWRSRAFMKAQDAILKLKEPLTDPSELLKIKGIGPGTVTRIYEFMLTGELEEIKDFKSLELVNVYGIGLAKAYILKRNGITTYDELVSAYNEGKTCLTKNQLVGLEYYYHFKEKIPRAEVKAVGESIITSAIKIDADTKGEIVGSYRRGAVKSGDIDILITNAVGVNVLSLLVKFYVSELFIVHTLSLGKVKFQGTYFSDYPDSKGTLSKIDIRYVPPENWATSLLHSTGSAAFNIELREYVKKLGGSLSEHALMLKAPSGKLERVEVGTEKDVFDALELDYVPLKNR</sequence>
<dbReference type="Pfam" id="PF14791">
    <property type="entry name" value="DNA_pol_B_thumb"/>
    <property type="match status" value="1"/>
</dbReference>
<reference evidence="11" key="1">
    <citation type="journal article" date="2019" name="MBio">
        <title>Virus Genomes from Deep Sea Sediments Expand the Ocean Megavirome and Support Independent Origins of Viral Gigantism.</title>
        <authorList>
            <person name="Backstrom D."/>
            <person name="Yutin N."/>
            <person name="Jorgensen S.L."/>
            <person name="Dharamshi J."/>
            <person name="Homa F."/>
            <person name="Zaremba-Niedwiedzka K."/>
            <person name="Spang A."/>
            <person name="Wolf Y.I."/>
            <person name="Koonin E.V."/>
            <person name="Ettema T.J."/>
        </authorList>
    </citation>
    <scope>NUCLEOTIDE SEQUENCE</scope>
</reference>
<dbReference type="InterPro" id="IPR022312">
    <property type="entry name" value="DNA_pol_X"/>
</dbReference>
<dbReference type="InterPro" id="IPR028207">
    <property type="entry name" value="DNA_pol_B_palm_palm"/>
</dbReference>
<dbReference type="InterPro" id="IPR018944">
    <property type="entry name" value="DNA_pol_lambd_fingers_domain"/>
</dbReference>
<gene>
    <name evidence="11" type="ORF">LCDPAC01_01460</name>
</gene>